<evidence type="ECO:0008006" key="3">
    <source>
        <dbReference type="Google" id="ProtNLM"/>
    </source>
</evidence>
<evidence type="ECO:0000313" key="1">
    <source>
        <dbReference type="EMBL" id="MDQ0158976.1"/>
    </source>
</evidence>
<dbReference type="EMBL" id="JAUSTQ010000003">
    <property type="protein sequence ID" value="MDQ0158976.1"/>
    <property type="molecule type" value="Genomic_DNA"/>
</dbReference>
<keyword evidence="2" id="KW-1185">Reference proteome</keyword>
<gene>
    <name evidence="1" type="ORF">J2S77_000940</name>
</gene>
<proteinExistence type="predicted"/>
<name>A0ABT9VDC5_9BACI</name>
<reference evidence="1 2" key="1">
    <citation type="submission" date="2023-07" db="EMBL/GenBank/DDBJ databases">
        <title>Genomic Encyclopedia of Type Strains, Phase IV (KMG-IV): sequencing the most valuable type-strain genomes for metagenomic binning, comparative biology and taxonomic classification.</title>
        <authorList>
            <person name="Goeker M."/>
        </authorList>
    </citation>
    <scope>NUCLEOTIDE SEQUENCE [LARGE SCALE GENOMIC DNA]</scope>
    <source>
        <strain evidence="1 2">DSM 16460</strain>
    </source>
</reference>
<protein>
    <recommendedName>
        <fullName evidence="3">DksA C4-type domain-containing protein</fullName>
    </recommendedName>
</protein>
<accession>A0ABT9VDC5</accession>
<comment type="caution">
    <text evidence="1">The sequence shown here is derived from an EMBL/GenBank/DDBJ whole genome shotgun (WGS) entry which is preliminary data.</text>
</comment>
<organism evidence="1 2">
    <name type="scientific">Alkalibacillus salilacus</name>
    <dbReference type="NCBI Taxonomy" id="284582"/>
    <lineage>
        <taxon>Bacteria</taxon>
        <taxon>Bacillati</taxon>
        <taxon>Bacillota</taxon>
        <taxon>Bacilli</taxon>
        <taxon>Bacillales</taxon>
        <taxon>Bacillaceae</taxon>
        <taxon>Alkalibacillus</taxon>
    </lineage>
</organism>
<dbReference type="Proteomes" id="UP001224359">
    <property type="component" value="Unassembled WGS sequence"/>
</dbReference>
<evidence type="ECO:0000313" key="2">
    <source>
        <dbReference type="Proteomes" id="UP001224359"/>
    </source>
</evidence>
<sequence>MQKYNLDDVKRIFTEDHDEDQSLKNYLDDLLALDYIEDERAIGITKKITNQVPANLNDLSPSQVYVFRDYVMKPYYVESCKFCSMPIPWTEMISALEDGYCAHCRHILEKDE</sequence>
<dbReference type="RefSeq" id="WP_306975110.1">
    <property type="nucleotide sequence ID" value="NZ_JAUSTQ010000003.1"/>
</dbReference>